<evidence type="ECO:0000313" key="1">
    <source>
        <dbReference type="EMBL" id="SGZ40421.1"/>
    </source>
</evidence>
<dbReference type="VEuPathDB" id="FungiDB:HGUI_02621"/>
<proteinExistence type="predicted"/>
<reference evidence="2" key="1">
    <citation type="submission" date="2016-11" db="EMBL/GenBank/DDBJ databases">
        <authorList>
            <person name="Guldener U."/>
        </authorList>
    </citation>
    <scope>NUCLEOTIDE SEQUENCE [LARGE SCALE GENOMIC DNA]</scope>
</reference>
<dbReference type="AlphaFoldDB" id="A0A1L0CNF2"/>
<organism evidence="1 2">
    <name type="scientific">Hanseniaspora guilliermondii</name>
    <dbReference type="NCBI Taxonomy" id="56406"/>
    <lineage>
        <taxon>Eukaryota</taxon>
        <taxon>Fungi</taxon>
        <taxon>Dikarya</taxon>
        <taxon>Ascomycota</taxon>
        <taxon>Saccharomycotina</taxon>
        <taxon>Saccharomycetes</taxon>
        <taxon>Saccharomycodales</taxon>
        <taxon>Saccharomycodaceae</taxon>
        <taxon>Hanseniaspora</taxon>
    </lineage>
</organism>
<keyword evidence="2" id="KW-1185">Reference proteome</keyword>
<evidence type="ECO:0000313" key="2">
    <source>
        <dbReference type="Proteomes" id="UP000183365"/>
    </source>
</evidence>
<sequence>MSIDSIITTKNQSNLSLSSIHRSIHTSPLILNKHPLKEDNNIALPSISVLTNQLSNKSENTAFESSSKMKQYRQVSPISESKIRSTMERSRSFSVSNRDSQYFDVNGTSFDNTFFQPLLPPSAIPIGSSQGSFTDHRNPFTNKRRGSLNTSNNILSTPATFPSLVFPTPFLNSQSPLIFPSTFTDGNLSTNNALNIMTPRFSNPDILVSKNRGKHESEDGIANEVSLNTRKESKVDQIRMNYNIKKAMSKEITKVQNPINNDEQNLDIKEFDKGLSPLEVPKKCSNKVSKVTTKKKKEKKKKKQQLQVLADIRTDNRQRLGSSCNLCQLKKCKCNAKIEVVIQDEKLFKLNEEIQGDSENAKLHFMINMSSRDIVFKLKEWMRVNGINVPKEFEVSKSNNICYYKHLNKIIKITSCIHCQDHKVGCFFKYGYSKDDKRLCYKLNLKVKNTYLMEKRKLLKGNISELPSESCYLNKLTVVDYYKCLGL</sequence>
<gene>
    <name evidence="1" type="ORF">HGUI_02621</name>
</gene>
<name>A0A1L0CNF2_9ASCO</name>
<accession>A0A1L0CNF2</accession>
<dbReference type="Proteomes" id="UP000183365">
    <property type="component" value="Unassembled WGS sequence"/>
</dbReference>
<dbReference type="OrthoDB" id="4036575at2759"/>
<protein>
    <submittedName>
        <fullName evidence="1">Uncharacterized protein</fullName>
    </submittedName>
</protein>
<dbReference type="EMBL" id="FQNF01000050">
    <property type="protein sequence ID" value="SGZ40421.1"/>
    <property type="molecule type" value="Genomic_DNA"/>
</dbReference>